<feature type="transmembrane region" description="Helical" evidence="2">
    <location>
        <begin position="551"/>
        <end position="567"/>
    </location>
</feature>
<dbReference type="Pfam" id="PF20146">
    <property type="entry name" value="NRF"/>
    <property type="match status" value="1"/>
</dbReference>
<dbReference type="OrthoDB" id="10006435at2759"/>
<feature type="transmembrane region" description="Helical" evidence="2">
    <location>
        <begin position="360"/>
        <end position="386"/>
    </location>
</feature>
<feature type="transmembrane region" description="Helical" evidence="2">
    <location>
        <begin position="497"/>
        <end position="516"/>
    </location>
</feature>
<keyword evidence="2" id="KW-1133">Transmembrane helix</keyword>
<protein>
    <submittedName>
        <fullName evidence="5">Nose resistant to fluoxetine protein 6-like isoform X1</fullName>
    </submittedName>
</protein>
<dbReference type="Proteomes" id="UP000694846">
    <property type="component" value="Unplaced"/>
</dbReference>
<evidence type="ECO:0000256" key="1">
    <source>
        <dbReference type="SAM" id="MobiDB-lite"/>
    </source>
</evidence>
<sequence>MDNQIEGIRRTMWSEYFWITTVIVILFFVGSSHAQFSKNNNEPNAGKKTNDTQNMENNLQLKNDNITMYSHRMLFGNIMANSMNDFVPFSNVNKNCTRDGLQFMRSLNNQTQWAIKMYDSSSKYPGGAPTASELIELGHFDRCMSVSSERFGIRGAYAVAVMRFRFTDEDDVGRRPTGPPEVETKPQTSNDSPSPRSTGPESLSWALCVPDSCTSEDIKYSVDRVLVPAFRAFNVVIDVAIPSTMYTSKDLELPNTEGSLWICGILITGFVLMVIGTLYDVCSYRSKAKNPTFWSECLYSYSMVSNTKNLMGDIKNREFAVTNGLKTLGIISVIVGHRVALDLGLPTHSTEYSEHILTDFWLSILKSPVTVEIFFIVSGFFTFIIINDRLNSGKSLNFVYLLTFRLIRILPTYTTIILIFAFILPYTGDGPLWKLIIYPEAEFCRKNWWTNLLFLNNYVNSQEMCMLHSWYLACDMHFFIIGTFLTYILWRWRKAGFGIFGVMFAVSVYIPAKYIYDNQQWGVMPYFHSHIKNLRTTEHFQRVYIKSHHRITTYLIGIASAYVYMQVKKSKLKFSAKSRTIGLILCILLHISCYFVTGYLYLPRLKYNPWNHLLYFTFQRIVYALTVSYVLVVGSLSNFGYFSSFMECKIFIVIARISYVLYLSHFIVQLQSIGQIRQPQYENFFKLYWKINADILTAFSYALVINLIIEEPIRKMIKKLMRMFLAAEQDELNIDGRNNISSN</sequence>
<feature type="transmembrane region" description="Helical" evidence="2">
    <location>
        <begin position="579"/>
        <end position="601"/>
    </location>
</feature>
<dbReference type="Pfam" id="PF01757">
    <property type="entry name" value="Acyl_transf_3"/>
    <property type="match status" value="1"/>
</dbReference>
<feature type="transmembrane region" description="Helical" evidence="2">
    <location>
        <begin position="621"/>
        <end position="643"/>
    </location>
</feature>
<evidence type="ECO:0000313" key="4">
    <source>
        <dbReference type="Proteomes" id="UP000694846"/>
    </source>
</evidence>
<feature type="transmembrane region" description="Helical" evidence="2">
    <location>
        <begin position="688"/>
        <end position="709"/>
    </location>
</feature>
<dbReference type="InterPro" id="IPR002656">
    <property type="entry name" value="Acyl_transf_3_dom"/>
</dbReference>
<dbReference type="InterPro" id="IPR052728">
    <property type="entry name" value="O2_lipid_transport_reg"/>
</dbReference>
<reference evidence="5" key="1">
    <citation type="submission" date="2025-08" db="UniProtKB">
        <authorList>
            <consortium name="RefSeq"/>
        </authorList>
    </citation>
    <scope>IDENTIFICATION</scope>
    <source>
        <tissue evidence="5">Whole body</tissue>
    </source>
</reference>
<feature type="region of interest" description="Disordered" evidence="1">
    <location>
        <begin position="170"/>
        <end position="203"/>
    </location>
</feature>
<dbReference type="SMART" id="SM00703">
    <property type="entry name" value="NRF"/>
    <property type="match status" value="1"/>
</dbReference>
<feature type="transmembrane region" description="Helical" evidence="2">
    <location>
        <begin position="319"/>
        <end position="340"/>
    </location>
</feature>
<dbReference type="GeneID" id="112680680"/>
<feature type="transmembrane region" description="Helical" evidence="2">
    <location>
        <begin position="16"/>
        <end position="34"/>
    </location>
</feature>
<feature type="domain" description="Nose resistant-to-fluoxetine protein N-terminal" evidence="3">
    <location>
        <begin position="93"/>
        <end position="236"/>
    </location>
</feature>
<proteinExistence type="predicted"/>
<dbReference type="PANTHER" id="PTHR11161:SF4">
    <property type="entry name" value="DROP DEAD"/>
    <property type="match status" value="1"/>
</dbReference>
<accession>A0A8B8F7B5</accession>
<feature type="transmembrane region" description="Helical" evidence="2">
    <location>
        <begin position="470"/>
        <end position="490"/>
    </location>
</feature>
<keyword evidence="2" id="KW-0472">Membrane</keyword>
<evidence type="ECO:0000259" key="3">
    <source>
        <dbReference type="SMART" id="SM00703"/>
    </source>
</evidence>
<feature type="transmembrane region" description="Helical" evidence="2">
    <location>
        <begin position="398"/>
        <end position="424"/>
    </location>
</feature>
<gene>
    <name evidence="5" type="primary">LOC112680680</name>
</gene>
<dbReference type="RefSeq" id="XP_025406643.1">
    <property type="nucleotide sequence ID" value="XM_025550858.1"/>
</dbReference>
<dbReference type="GO" id="GO:0016747">
    <property type="term" value="F:acyltransferase activity, transferring groups other than amino-acyl groups"/>
    <property type="evidence" value="ECO:0007669"/>
    <property type="project" value="InterPro"/>
</dbReference>
<keyword evidence="4" id="KW-1185">Reference proteome</keyword>
<keyword evidence="2" id="KW-0812">Transmembrane</keyword>
<dbReference type="PANTHER" id="PTHR11161">
    <property type="entry name" value="O-ACYLTRANSFERASE"/>
    <property type="match status" value="1"/>
</dbReference>
<feature type="transmembrane region" description="Helical" evidence="2">
    <location>
        <begin position="258"/>
        <end position="279"/>
    </location>
</feature>
<evidence type="ECO:0000256" key="2">
    <source>
        <dbReference type="SAM" id="Phobius"/>
    </source>
</evidence>
<evidence type="ECO:0000313" key="5">
    <source>
        <dbReference type="RefSeq" id="XP_025406643.1"/>
    </source>
</evidence>
<dbReference type="AlphaFoldDB" id="A0A8B8F7B5"/>
<organism evidence="4 5">
    <name type="scientific">Sipha flava</name>
    <name type="common">yellow sugarcane aphid</name>
    <dbReference type="NCBI Taxonomy" id="143950"/>
    <lineage>
        <taxon>Eukaryota</taxon>
        <taxon>Metazoa</taxon>
        <taxon>Ecdysozoa</taxon>
        <taxon>Arthropoda</taxon>
        <taxon>Hexapoda</taxon>
        <taxon>Insecta</taxon>
        <taxon>Pterygota</taxon>
        <taxon>Neoptera</taxon>
        <taxon>Paraneoptera</taxon>
        <taxon>Hemiptera</taxon>
        <taxon>Sternorrhyncha</taxon>
        <taxon>Aphidomorpha</taxon>
        <taxon>Aphidoidea</taxon>
        <taxon>Aphididae</taxon>
        <taxon>Sipha</taxon>
    </lineage>
</organism>
<name>A0A8B8F7B5_9HEMI</name>
<dbReference type="InterPro" id="IPR006621">
    <property type="entry name" value="Nose-resist-to-fluoxetine_N"/>
</dbReference>
<feature type="compositionally biased region" description="Polar residues" evidence="1">
    <location>
        <begin position="185"/>
        <end position="201"/>
    </location>
</feature>
<feature type="transmembrane region" description="Helical" evidence="2">
    <location>
        <begin position="650"/>
        <end position="668"/>
    </location>
</feature>